<dbReference type="EMBL" id="JASCZI010030213">
    <property type="protein sequence ID" value="MED6118442.1"/>
    <property type="molecule type" value="Genomic_DNA"/>
</dbReference>
<feature type="transmembrane region" description="Helical" evidence="1">
    <location>
        <begin position="6"/>
        <end position="24"/>
    </location>
</feature>
<feature type="domain" description="RNase H type-1" evidence="2">
    <location>
        <begin position="33"/>
        <end position="76"/>
    </location>
</feature>
<organism evidence="3 4">
    <name type="scientific">Stylosanthes scabra</name>
    <dbReference type="NCBI Taxonomy" id="79078"/>
    <lineage>
        <taxon>Eukaryota</taxon>
        <taxon>Viridiplantae</taxon>
        <taxon>Streptophyta</taxon>
        <taxon>Embryophyta</taxon>
        <taxon>Tracheophyta</taxon>
        <taxon>Spermatophyta</taxon>
        <taxon>Magnoliopsida</taxon>
        <taxon>eudicotyledons</taxon>
        <taxon>Gunneridae</taxon>
        <taxon>Pentapetalae</taxon>
        <taxon>rosids</taxon>
        <taxon>fabids</taxon>
        <taxon>Fabales</taxon>
        <taxon>Fabaceae</taxon>
        <taxon>Papilionoideae</taxon>
        <taxon>50 kb inversion clade</taxon>
        <taxon>dalbergioids sensu lato</taxon>
        <taxon>Dalbergieae</taxon>
        <taxon>Pterocarpus clade</taxon>
        <taxon>Stylosanthes</taxon>
    </lineage>
</organism>
<accession>A0ABU6R240</accession>
<dbReference type="InterPro" id="IPR036397">
    <property type="entry name" value="RNaseH_sf"/>
</dbReference>
<evidence type="ECO:0000313" key="4">
    <source>
        <dbReference type="Proteomes" id="UP001341840"/>
    </source>
</evidence>
<evidence type="ECO:0000313" key="3">
    <source>
        <dbReference type="EMBL" id="MED6118442.1"/>
    </source>
</evidence>
<dbReference type="InterPro" id="IPR002156">
    <property type="entry name" value="RNaseH_domain"/>
</dbReference>
<keyword evidence="1" id="KW-1133">Transmembrane helix</keyword>
<evidence type="ECO:0000256" key="1">
    <source>
        <dbReference type="SAM" id="Phobius"/>
    </source>
</evidence>
<dbReference type="Gene3D" id="3.30.420.10">
    <property type="entry name" value="Ribonuclease H-like superfamily/Ribonuclease H"/>
    <property type="match status" value="1"/>
</dbReference>
<keyword evidence="4" id="KW-1185">Reference proteome</keyword>
<reference evidence="3 4" key="1">
    <citation type="journal article" date="2023" name="Plants (Basel)">
        <title>Bridging the Gap: Combining Genomics and Transcriptomics Approaches to Understand Stylosanthes scabra, an Orphan Legume from the Brazilian Caatinga.</title>
        <authorList>
            <person name="Ferreira-Neto J.R.C."/>
            <person name="da Silva M.D."/>
            <person name="Binneck E."/>
            <person name="de Melo N.F."/>
            <person name="da Silva R.H."/>
            <person name="de Melo A.L.T.M."/>
            <person name="Pandolfi V."/>
            <person name="Bustamante F.O."/>
            <person name="Brasileiro-Vidal A.C."/>
            <person name="Benko-Iseppon A.M."/>
        </authorList>
    </citation>
    <scope>NUCLEOTIDE SEQUENCE [LARGE SCALE GENOMIC DNA]</scope>
    <source>
        <tissue evidence="3">Leaves</tissue>
    </source>
</reference>
<gene>
    <name evidence="3" type="ORF">PIB30_002695</name>
</gene>
<evidence type="ECO:0000259" key="2">
    <source>
        <dbReference type="Pfam" id="PF13456"/>
    </source>
</evidence>
<proteinExistence type="predicted"/>
<dbReference type="Proteomes" id="UP001341840">
    <property type="component" value="Unassembled WGS sequence"/>
</dbReference>
<protein>
    <recommendedName>
        <fullName evidence="2">RNase H type-1 domain-containing protein</fullName>
    </recommendedName>
</protein>
<keyword evidence="1" id="KW-0812">Transmembrane</keyword>
<sequence length="103" mass="11594">MLPTSILMIVWASVVLFEIGMVLGKRDVQADTSAARNDIIDLINRIHELIKRSWRVEFSLIQRTANAVADALARYAILNGVVQVELLTPSDDFKMLLQRDLGE</sequence>
<comment type="caution">
    <text evidence="3">The sequence shown here is derived from an EMBL/GenBank/DDBJ whole genome shotgun (WGS) entry which is preliminary data.</text>
</comment>
<dbReference type="Pfam" id="PF13456">
    <property type="entry name" value="RVT_3"/>
    <property type="match status" value="1"/>
</dbReference>
<keyword evidence="1" id="KW-0472">Membrane</keyword>
<name>A0ABU6R240_9FABA</name>